<dbReference type="SUPFAM" id="SSF51316">
    <property type="entry name" value="Mss4-like"/>
    <property type="match status" value="1"/>
</dbReference>
<dbReference type="PROSITE" id="PS51891">
    <property type="entry name" value="CENP_V_GFA"/>
    <property type="match status" value="1"/>
</dbReference>
<comment type="caution">
    <text evidence="6">The sequence shown here is derived from an EMBL/GenBank/DDBJ whole genome shotgun (WGS) entry which is preliminary data.</text>
</comment>
<dbReference type="InterPro" id="IPR011057">
    <property type="entry name" value="Mss4-like_sf"/>
</dbReference>
<comment type="similarity">
    <text evidence="1">Belongs to the Gfa family.</text>
</comment>
<evidence type="ECO:0000313" key="6">
    <source>
        <dbReference type="EMBL" id="RDV06023.1"/>
    </source>
</evidence>
<dbReference type="RefSeq" id="WP_115547584.1">
    <property type="nucleotide sequence ID" value="NZ_QRGP01000001.1"/>
</dbReference>
<feature type="domain" description="CENP-V/GFA" evidence="5">
    <location>
        <begin position="1"/>
        <end position="111"/>
    </location>
</feature>
<dbReference type="GO" id="GO:0046872">
    <property type="term" value="F:metal ion binding"/>
    <property type="evidence" value="ECO:0007669"/>
    <property type="project" value="UniProtKB-KW"/>
</dbReference>
<dbReference type="Proteomes" id="UP000263833">
    <property type="component" value="Unassembled WGS sequence"/>
</dbReference>
<dbReference type="EMBL" id="QRGP01000001">
    <property type="protein sequence ID" value="RDV06023.1"/>
    <property type="molecule type" value="Genomic_DNA"/>
</dbReference>
<keyword evidence="4" id="KW-0456">Lyase</keyword>
<gene>
    <name evidence="6" type="ORF">DXH95_00785</name>
</gene>
<dbReference type="Gene3D" id="3.90.1590.10">
    <property type="entry name" value="glutathione-dependent formaldehyde- activating enzyme (gfa)"/>
    <property type="match status" value="1"/>
</dbReference>
<keyword evidence="3" id="KW-0862">Zinc</keyword>
<dbReference type="AlphaFoldDB" id="A0A371BF36"/>
<evidence type="ECO:0000256" key="3">
    <source>
        <dbReference type="ARBA" id="ARBA00022833"/>
    </source>
</evidence>
<dbReference type="PANTHER" id="PTHR33337:SF40">
    <property type="entry name" value="CENP-V_GFA DOMAIN-CONTAINING PROTEIN-RELATED"/>
    <property type="match status" value="1"/>
</dbReference>
<dbReference type="Pfam" id="PF04828">
    <property type="entry name" value="GFA"/>
    <property type="match status" value="1"/>
</dbReference>
<sequence length="133" mass="14788">MKASCQCGQLHVTVPGPTSSIVVCHCIACQKRTGSPFGEAAYYPHDQVNIEGASKQFTRPTDLGGTFDQFFCEECGTTVFMRGTKNPDVTGIPIGLFDDAHMMQPIRSVWEDRRHPWVEISTATQHFPRARVD</sequence>
<name>A0A371BF36_9SPHN</name>
<dbReference type="PANTHER" id="PTHR33337">
    <property type="entry name" value="GFA DOMAIN-CONTAINING PROTEIN"/>
    <property type="match status" value="1"/>
</dbReference>
<proteinExistence type="inferred from homology"/>
<reference evidence="7" key="1">
    <citation type="submission" date="2018-08" db="EMBL/GenBank/DDBJ databases">
        <authorList>
            <person name="Kim S.-J."/>
            <person name="Jung G.-Y."/>
        </authorList>
    </citation>
    <scope>NUCLEOTIDE SEQUENCE [LARGE SCALE GENOMIC DNA]</scope>
    <source>
        <strain evidence="7">GY_G</strain>
    </source>
</reference>
<keyword evidence="2" id="KW-0479">Metal-binding</keyword>
<keyword evidence="7" id="KW-1185">Reference proteome</keyword>
<dbReference type="OrthoDB" id="7186766at2"/>
<dbReference type="InterPro" id="IPR006913">
    <property type="entry name" value="CENP-V/GFA"/>
</dbReference>
<protein>
    <submittedName>
        <fullName evidence="6">Aldehyde-activating protein</fullName>
    </submittedName>
</protein>
<evidence type="ECO:0000313" key="7">
    <source>
        <dbReference type="Proteomes" id="UP000263833"/>
    </source>
</evidence>
<evidence type="ECO:0000256" key="1">
    <source>
        <dbReference type="ARBA" id="ARBA00005495"/>
    </source>
</evidence>
<accession>A0A371BF36</accession>
<evidence type="ECO:0000259" key="5">
    <source>
        <dbReference type="PROSITE" id="PS51891"/>
    </source>
</evidence>
<evidence type="ECO:0000256" key="4">
    <source>
        <dbReference type="ARBA" id="ARBA00023239"/>
    </source>
</evidence>
<dbReference type="GO" id="GO:0016846">
    <property type="term" value="F:carbon-sulfur lyase activity"/>
    <property type="evidence" value="ECO:0007669"/>
    <property type="project" value="InterPro"/>
</dbReference>
<evidence type="ECO:0000256" key="2">
    <source>
        <dbReference type="ARBA" id="ARBA00022723"/>
    </source>
</evidence>
<organism evidence="6 7">
    <name type="scientific">Sphingorhabdus pulchriflava</name>
    <dbReference type="NCBI Taxonomy" id="2292257"/>
    <lineage>
        <taxon>Bacteria</taxon>
        <taxon>Pseudomonadati</taxon>
        <taxon>Pseudomonadota</taxon>
        <taxon>Alphaproteobacteria</taxon>
        <taxon>Sphingomonadales</taxon>
        <taxon>Sphingomonadaceae</taxon>
        <taxon>Sphingorhabdus</taxon>
    </lineage>
</organism>